<evidence type="ECO:0000313" key="2">
    <source>
        <dbReference type="Proteomes" id="UP000004956"/>
    </source>
</evidence>
<comment type="caution">
    <text evidence="1">The sequence shown here is derived from an EMBL/GenBank/DDBJ whole genome shotgun (WGS) entry which is preliminary data.</text>
</comment>
<dbReference type="EMBL" id="AFBQ01000208">
    <property type="protein sequence ID" value="EHY31182.1"/>
    <property type="molecule type" value="Genomic_DNA"/>
</dbReference>
<dbReference type="AlphaFoldDB" id="H3KFC5"/>
<evidence type="ECO:0000313" key="1">
    <source>
        <dbReference type="EMBL" id="EHY31182.1"/>
    </source>
</evidence>
<keyword evidence="2" id="KW-1185">Reference proteome</keyword>
<dbReference type="RefSeq" id="WP_008542394.1">
    <property type="nucleotide sequence ID" value="NZ_JH604967.1"/>
</dbReference>
<organism evidence="1 2">
    <name type="scientific">Sutterella parvirubra YIT 11816</name>
    <dbReference type="NCBI Taxonomy" id="762967"/>
    <lineage>
        <taxon>Bacteria</taxon>
        <taxon>Pseudomonadati</taxon>
        <taxon>Pseudomonadota</taxon>
        <taxon>Betaproteobacteria</taxon>
        <taxon>Burkholderiales</taxon>
        <taxon>Sutterellaceae</taxon>
        <taxon>Sutterella</taxon>
    </lineage>
</organism>
<reference evidence="1 2" key="1">
    <citation type="submission" date="2011-11" db="EMBL/GenBank/DDBJ databases">
        <authorList>
            <person name="Weinstock G."/>
            <person name="Sodergren E."/>
            <person name="Clifton S."/>
            <person name="Fulton L."/>
            <person name="Fulton B."/>
            <person name="Courtney L."/>
            <person name="Fronick C."/>
            <person name="Harrison M."/>
            <person name="Strong C."/>
            <person name="Farmer C."/>
            <person name="Delahaunty K."/>
            <person name="Markovic C."/>
            <person name="Hall O."/>
            <person name="Minx P."/>
            <person name="Tomlinson C."/>
            <person name="Mitreva M."/>
            <person name="Hou S."/>
            <person name="Chen J."/>
            <person name="Wollam A."/>
            <person name="Pepin K.H."/>
            <person name="Johnson M."/>
            <person name="Bhonagiri V."/>
            <person name="Zhang X."/>
            <person name="Suruliraj S."/>
            <person name="Warren W."/>
            <person name="Chinwalla A."/>
            <person name="Mardis E.R."/>
            <person name="Wilson R.K."/>
        </authorList>
    </citation>
    <scope>NUCLEOTIDE SEQUENCE [LARGE SCALE GENOMIC DNA]</scope>
    <source>
        <strain evidence="1 2">YIT 11816</strain>
    </source>
</reference>
<dbReference type="HOGENOM" id="CLU_1562091_0_0_4"/>
<sequence>MWVNRLRPWKTADAIFGPGDEDATLKALRRLRWDEGKVFQSVEGDFDYRDLFDPNDEIRNIRENEGDTFLGGRTRLVTEYEEALFGSDLIAYGAFKMTDLELSRRLGKLNTVEKLRTAWRSNTAAVSRPFPVPGSLTHCPVCRKTAIRRPQDVGPVEWRCPTCGVRLKLAW</sequence>
<proteinExistence type="predicted"/>
<dbReference type="PATRIC" id="fig|762967.3.peg.1133"/>
<protein>
    <submittedName>
        <fullName evidence="1">Uncharacterized protein</fullName>
    </submittedName>
</protein>
<dbReference type="Proteomes" id="UP000004956">
    <property type="component" value="Unassembled WGS sequence"/>
</dbReference>
<gene>
    <name evidence="1" type="ORF">HMPREF9440_01442</name>
</gene>
<name>H3KFC5_9BURK</name>
<accession>H3KFC5</accession>